<sequence length="152" mass="17129">MEKLQRATDNTVKVKSDICLILWLRSKNRFLRPSLFPNRPVIPVKKPEMSVYTLLLDFSVDPKNVKNESHLSLLSSNIENVLRDYIGNLKLITTLSIAGGSLNIYSGDMGSVISLRIFDNGTITVNIEYLKGDDSDINILTLEVMVFELKGR</sequence>
<dbReference type="EMBL" id="GEZM01046575">
    <property type="protein sequence ID" value="JAV77060.1"/>
    <property type="molecule type" value="Transcribed_RNA"/>
</dbReference>
<protein>
    <submittedName>
        <fullName evidence="1">Uncharacterized protein</fullName>
    </submittedName>
</protein>
<dbReference type="EMBL" id="GEZM01046581">
    <property type="protein sequence ID" value="JAV77048.1"/>
    <property type="molecule type" value="Transcribed_RNA"/>
</dbReference>
<name>A0A1Y1LW12_PHOPY</name>
<dbReference type="EMBL" id="GEZM01046576">
    <property type="protein sequence ID" value="JAV77059.1"/>
    <property type="molecule type" value="Transcribed_RNA"/>
</dbReference>
<proteinExistence type="predicted"/>
<organism evidence="1">
    <name type="scientific">Photinus pyralis</name>
    <name type="common">Common eastern firefly</name>
    <name type="synonym">Lampyris pyralis</name>
    <dbReference type="NCBI Taxonomy" id="7054"/>
    <lineage>
        <taxon>Eukaryota</taxon>
        <taxon>Metazoa</taxon>
        <taxon>Ecdysozoa</taxon>
        <taxon>Arthropoda</taxon>
        <taxon>Hexapoda</taxon>
        <taxon>Insecta</taxon>
        <taxon>Pterygota</taxon>
        <taxon>Neoptera</taxon>
        <taxon>Endopterygota</taxon>
        <taxon>Coleoptera</taxon>
        <taxon>Polyphaga</taxon>
        <taxon>Elateriformia</taxon>
        <taxon>Elateroidea</taxon>
        <taxon>Lampyridae</taxon>
        <taxon>Lampyrinae</taxon>
        <taxon>Photinus</taxon>
    </lineage>
</organism>
<reference evidence="1" key="1">
    <citation type="journal article" date="2016" name="Sci. Rep.">
        <title>Molecular characterization of firefly nuptial gifts: a multi-omics approach sheds light on postcopulatory sexual selection.</title>
        <authorList>
            <person name="Al-Wathiqui N."/>
            <person name="Fallon T.R."/>
            <person name="South A."/>
            <person name="Weng J.K."/>
            <person name="Lewis S.M."/>
        </authorList>
    </citation>
    <scope>NUCLEOTIDE SEQUENCE</scope>
</reference>
<dbReference type="AlphaFoldDB" id="A0A1Y1LW12"/>
<evidence type="ECO:0000313" key="1">
    <source>
        <dbReference type="EMBL" id="JAV77048.1"/>
    </source>
</evidence>
<dbReference type="EMBL" id="GEZM01046577">
    <property type="protein sequence ID" value="JAV77055.1"/>
    <property type="molecule type" value="Transcribed_RNA"/>
</dbReference>
<accession>A0A1Y1LW12</accession>